<evidence type="ECO:0000313" key="2">
    <source>
        <dbReference type="Proteomes" id="UP000294847"/>
    </source>
</evidence>
<proteinExistence type="predicted"/>
<protein>
    <submittedName>
        <fullName evidence="1">Uncharacterized protein</fullName>
    </submittedName>
</protein>
<sequence>MSSCLTEEKREIGGHPDLVSLGIGCIQNTNVRELPTAISDNPLITDII</sequence>
<organism evidence="1 2">
    <name type="scientific">Pyricularia oryzae</name>
    <name type="common">Rice blast fungus</name>
    <name type="synonym">Magnaporthe oryzae</name>
    <dbReference type="NCBI Taxonomy" id="318829"/>
    <lineage>
        <taxon>Eukaryota</taxon>
        <taxon>Fungi</taxon>
        <taxon>Dikarya</taxon>
        <taxon>Ascomycota</taxon>
        <taxon>Pezizomycotina</taxon>
        <taxon>Sordariomycetes</taxon>
        <taxon>Sordariomycetidae</taxon>
        <taxon>Magnaporthales</taxon>
        <taxon>Pyriculariaceae</taxon>
        <taxon>Pyricularia</taxon>
    </lineage>
</organism>
<reference evidence="1 2" key="1">
    <citation type="journal article" date="2019" name="Mol. Biol. Evol.">
        <title>Blast fungal genomes show frequent chromosomal changes, gene gains and losses, and effector gene turnover.</title>
        <authorList>
            <person name="Gomez Luciano L.B."/>
            <person name="Jason Tsai I."/>
            <person name="Chuma I."/>
            <person name="Tosa Y."/>
            <person name="Chen Y.H."/>
            <person name="Li J.Y."/>
            <person name="Li M.Y."/>
            <person name="Jade Lu M.Y."/>
            <person name="Nakayashiki H."/>
            <person name="Li W.H."/>
        </authorList>
    </citation>
    <scope>NUCLEOTIDE SEQUENCE [LARGE SCALE GENOMIC DNA]</scope>
    <source>
        <strain evidence="1">MZ5-1-6</strain>
    </source>
</reference>
<evidence type="ECO:0000313" key="1">
    <source>
        <dbReference type="EMBL" id="QBZ64631.1"/>
    </source>
</evidence>
<dbReference type="EMBL" id="CP034209">
    <property type="protein sequence ID" value="QBZ64631.1"/>
    <property type="molecule type" value="Genomic_DNA"/>
</dbReference>
<accession>A0A4P7NQG3</accession>
<dbReference type="AlphaFoldDB" id="A0A4P7NQG3"/>
<gene>
    <name evidence="1" type="ORF">PoMZ_06329</name>
</gene>
<name>A0A4P7NQG3_PYROR</name>
<dbReference type="Proteomes" id="UP000294847">
    <property type="component" value="Chromosome 6"/>
</dbReference>